<dbReference type="GO" id="GO:0005506">
    <property type="term" value="F:iron ion binding"/>
    <property type="evidence" value="ECO:0007669"/>
    <property type="project" value="InterPro"/>
</dbReference>
<comment type="similarity">
    <text evidence="3">Belongs to the cytochrome P450 family.</text>
</comment>
<feature type="transmembrane region" description="Helical" evidence="9">
    <location>
        <begin position="6"/>
        <end position="29"/>
    </location>
</feature>
<dbReference type="EMBL" id="JARJLG010000100">
    <property type="protein sequence ID" value="KAJ7745908.1"/>
    <property type="molecule type" value="Genomic_DNA"/>
</dbReference>
<keyword evidence="6 8" id="KW-0408">Iron</keyword>
<dbReference type="InterPro" id="IPR002401">
    <property type="entry name" value="Cyt_P450_E_grp-I"/>
</dbReference>
<evidence type="ECO:0000256" key="9">
    <source>
        <dbReference type="SAM" id="Phobius"/>
    </source>
</evidence>
<dbReference type="PRINTS" id="PR00463">
    <property type="entry name" value="EP450I"/>
</dbReference>
<evidence type="ECO:0000256" key="4">
    <source>
        <dbReference type="ARBA" id="ARBA00022723"/>
    </source>
</evidence>
<keyword evidence="9" id="KW-0812">Transmembrane</keyword>
<accession>A0AAD7N621</accession>
<keyword evidence="4 8" id="KW-0479">Metal-binding</keyword>
<dbReference type="Proteomes" id="UP001215280">
    <property type="component" value="Unassembled WGS sequence"/>
</dbReference>
<dbReference type="PANTHER" id="PTHR24305">
    <property type="entry name" value="CYTOCHROME P450"/>
    <property type="match status" value="1"/>
</dbReference>
<proteinExistence type="inferred from homology"/>
<evidence type="ECO:0000256" key="5">
    <source>
        <dbReference type="ARBA" id="ARBA00023002"/>
    </source>
</evidence>
<dbReference type="InterPro" id="IPR001128">
    <property type="entry name" value="Cyt_P450"/>
</dbReference>
<sequence length="505" mass="56002">MSACHVWMKVLTILLLATEPIALLIFIGGSFSPGRLLCAYATFWISLGLSITAYRLSPFHPLAEFPGPAVDKVTKLRGLWIASLGHQHRSFKKLHDKYGSYVRTGPNEISIIDVAAVTQILNTGGLDKGRSYESGRHSSIPPTIISLSGEAHTAKRRVWNRSMTSAALREYDTLIMNRASQLVSRLGDQDGRIDLVAWFDFFTLDLMDSVGDLKPFAMAKTASTIGSHIPWIIPTLHLFPHVGRIIQEFNDFGRGLAVRRIKQGAVHTKDLWYHLADEAGLEKEKPTLESSAADGIVAIVAASDTTASTLSSLMWFLMSNPELYQRVQVELDGVYPEGADPLDVSQHDQLVFLSACINETLRLHPPVPSIGTRCVPLNSSGRNIAGRFLPRGTSVYTPPYSLHRNPDYFFPHPDHFVPDRWLPGSNFEKHATSAFIPFSLGPANCVGQKLAKREILVAISILLKSFSLRFADGFDSEAWPGHIQDFFISTRGSLQVNLTRRHDHV</sequence>
<name>A0AAD7N621_9AGAR</name>
<evidence type="ECO:0000256" key="3">
    <source>
        <dbReference type="ARBA" id="ARBA00010617"/>
    </source>
</evidence>
<comment type="pathway">
    <text evidence="2">Secondary metabolite biosynthesis.</text>
</comment>
<feature type="binding site" description="axial binding residue" evidence="8">
    <location>
        <position position="445"/>
    </location>
    <ligand>
        <name>heme</name>
        <dbReference type="ChEBI" id="CHEBI:30413"/>
    </ligand>
    <ligandPart>
        <name>Fe</name>
        <dbReference type="ChEBI" id="CHEBI:18248"/>
    </ligandPart>
</feature>
<keyword evidence="11" id="KW-1185">Reference proteome</keyword>
<protein>
    <submittedName>
        <fullName evidence="10">Cytochrome P450</fullName>
    </submittedName>
</protein>
<comment type="caution">
    <text evidence="10">The sequence shown here is derived from an EMBL/GenBank/DDBJ whole genome shotgun (WGS) entry which is preliminary data.</text>
</comment>
<reference evidence="10" key="1">
    <citation type="submission" date="2023-03" db="EMBL/GenBank/DDBJ databases">
        <title>Massive genome expansion in bonnet fungi (Mycena s.s.) driven by repeated elements and novel gene families across ecological guilds.</title>
        <authorList>
            <consortium name="Lawrence Berkeley National Laboratory"/>
            <person name="Harder C.B."/>
            <person name="Miyauchi S."/>
            <person name="Viragh M."/>
            <person name="Kuo A."/>
            <person name="Thoen E."/>
            <person name="Andreopoulos B."/>
            <person name="Lu D."/>
            <person name="Skrede I."/>
            <person name="Drula E."/>
            <person name="Henrissat B."/>
            <person name="Morin E."/>
            <person name="Kohler A."/>
            <person name="Barry K."/>
            <person name="LaButti K."/>
            <person name="Morin E."/>
            <person name="Salamov A."/>
            <person name="Lipzen A."/>
            <person name="Mereny Z."/>
            <person name="Hegedus B."/>
            <person name="Baldrian P."/>
            <person name="Stursova M."/>
            <person name="Weitz H."/>
            <person name="Taylor A."/>
            <person name="Grigoriev I.V."/>
            <person name="Nagy L.G."/>
            <person name="Martin F."/>
            <person name="Kauserud H."/>
        </authorList>
    </citation>
    <scope>NUCLEOTIDE SEQUENCE</scope>
    <source>
        <strain evidence="10">CBHHK188m</strain>
    </source>
</reference>
<evidence type="ECO:0000256" key="8">
    <source>
        <dbReference type="PIRSR" id="PIRSR602401-1"/>
    </source>
</evidence>
<keyword evidence="5" id="KW-0560">Oxidoreductase</keyword>
<keyword evidence="8" id="KW-0349">Heme</keyword>
<feature type="transmembrane region" description="Helical" evidence="9">
    <location>
        <begin position="36"/>
        <end position="56"/>
    </location>
</feature>
<evidence type="ECO:0000256" key="7">
    <source>
        <dbReference type="ARBA" id="ARBA00023033"/>
    </source>
</evidence>
<evidence type="ECO:0000256" key="6">
    <source>
        <dbReference type="ARBA" id="ARBA00023004"/>
    </source>
</evidence>
<dbReference type="SUPFAM" id="SSF48264">
    <property type="entry name" value="Cytochrome P450"/>
    <property type="match status" value="1"/>
</dbReference>
<keyword evidence="9" id="KW-1133">Transmembrane helix</keyword>
<dbReference type="Pfam" id="PF00067">
    <property type="entry name" value="p450"/>
    <property type="match status" value="1"/>
</dbReference>
<dbReference type="InterPro" id="IPR036396">
    <property type="entry name" value="Cyt_P450_sf"/>
</dbReference>
<comment type="cofactor">
    <cofactor evidence="1 8">
        <name>heme</name>
        <dbReference type="ChEBI" id="CHEBI:30413"/>
    </cofactor>
</comment>
<evidence type="ECO:0000313" key="10">
    <source>
        <dbReference type="EMBL" id="KAJ7745908.1"/>
    </source>
</evidence>
<evidence type="ECO:0000256" key="2">
    <source>
        <dbReference type="ARBA" id="ARBA00005179"/>
    </source>
</evidence>
<dbReference type="GO" id="GO:0016705">
    <property type="term" value="F:oxidoreductase activity, acting on paired donors, with incorporation or reduction of molecular oxygen"/>
    <property type="evidence" value="ECO:0007669"/>
    <property type="project" value="InterPro"/>
</dbReference>
<dbReference type="Gene3D" id="1.10.630.10">
    <property type="entry name" value="Cytochrome P450"/>
    <property type="match status" value="1"/>
</dbReference>
<dbReference type="AlphaFoldDB" id="A0AAD7N621"/>
<evidence type="ECO:0000313" key="11">
    <source>
        <dbReference type="Proteomes" id="UP001215280"/>
    </source>
</evidence>
<gene>
    <name evidence="10" type="ORF">DFH07DRAFT_869634</name>
</gene>
<keyword evidence="7" id="KW-0503">Monooxygenase</keyword>
<dbReference type="PRINTS" id="PR00385">
    <property type="entry name" value="P450"/>
</dbReference>
<keyword evidence="9" id="KW-0472">Membrane</keyword>
<evidence type="ECO:0000256" key="1">
    <source>
        <dbReference type="ARBA" id="ARBA00001971"/>
    </source>
</evidence>
<dbReference type="PANTHER" id="PTHR24305:SF187">
    <property type="entry name" value="P450, PUTATIVE (EUROFUNG)-RELATED"/>
    <property type="match status" value="1"/>
</dbReference>
<organism evidence="10 11">
    <name type="scientific">Mycena maculata</name>
    <dbReference type="NCBI Taxonomy" id="230809"/>
    <lineage>
        <taxon>Eukaryota</taxon>
        <taxon>Fungi</taxon>
        <taxon>Dikarya</taxon>
        <taxon>Basidiomycota</taxon>
        <taxon>Agaricomycotina</taxon>
        <taxon>Agaricomycetes</taxon>
        <taxon>Agaricomycetidae</taxon>
        <taxon>Agaricales</taxon>
        <taxon>Marasmiineae</taxon>
        <taxon>Mycenaceae</taxon>
        <taxon>Mycena</taxon>
    </lineage>
</organism>
<dbReference type="InterPro" id="IPR050121">
    <property type="entry name" value="Cytochrome_P450_monoxygenase"/>
</dbReference>
<dbReference type="GO" id="GO:0004497">
    <property type="term" value="F:monooxygenase activity"/>
    <property type="evidence" value="ECO:0007669"/>
    <property type="project" value="UniProtKB-KW"/>
</dbReference>
<dbReference type="GO" id="GO:0020037">
    <property type="term" value="F:heme binding"/>
    <property type="evidence" value="ECO:0007669"/>
    <property type="project" value="InterPro"/>
</dbReference>